<dbReference type="EMBL" id="JNGW01000116">
    <property type="protein sequence ID" value="KDR51296.1"/>
    <property type="molecule type" value="Genomic_DNA"/>
</dbReference>
<comment type="caution">
    <text evidence="1">The sequence shown here is derived from an EMBL/GenBank/DDBJ whole genome shotgun (WGS) entry which is preliminary data.</text>
</comment>
<evidence type="ECO:0000313" key="1">
    <source>
        <dbReference type="EMBL" id="KDR51296.1"/>
    </source>
</evidence>
<dbReference type="Pfam" id="PF08843">
    <property type="entry name" value="AbiEii"/>
    <property type="match status" value="1"/>
</dbReference>
<name>A0A069QN79_HOYLO</name>
<sequence>MNNEQYKRQVGLLIRIMPAVYQIKHFAVHGGTAINLFHQDMPRYSIDIDLTYIPIEPRTKSLENINQLLRMLKASIERTLPGISVIHKEDVYKLQCSLDGAMVKIEVNATKRGVLGNLEELPLCPKAQVEFQATCKARLVSYSQLYGGKIIAALSRQHPRDLFDCRYMKGDTLEEVKNGLLLSLLGSDKPIIEVLTPHNISQEQALENQFRGMTDVPFSYADYEHTRHELIKKVNASLDERDKTFLLSFEKGEPKWDLCIAGNLSAFPSVQWKQQNILKLKAKNIQKFQEGIAKLSAFLGH</sequence>
<keyword evidence="2" id="KW-1185">Reference proteome</keyword>
<reference evidence="1 2" key="1">
    <citation type="submission" date="2013-08" db="EMBL/GenBank/DDBJ databases">
        <authorList>
            <person name="Weinstock G."/>
            <person name="Sodergren E."/>
            <person name="Wylie T."/>
            <person name="Fulton L."/>
            <person name="Fulton R."/>
            <person name="Fronick C."/>
            <person name="O'Laughlin M."/>
            <person name="Godfrey J."/>
            <person name="Miner T."/>
            <person name="Herter B."/>
            <person name="Appelbaum E."/>
            <person name="Cordes M."/>
            <person name="Lek S."/>
            <person name="Wollam A."/>
            <person name="Pepin K.H."/>
            <person name="Palsikar V.B."/>
            <person name="Mitreva M."/>
            <person name="Wilson R.K."/>
        </authorList>
    </citation>
    <scope>NUCLEOTIDE SEQUENCE [LARGE SCALE GENOMIC DNA]</scope>
    <source>
        <strain evidence="1 2">ATCC 15930</strain>
    </source>
</reference>
<dbReference type="Proteomes" id="UP000027442">
    <property type="component" value="Unassembled WGS sequence"/>
</dbReference>
<accession>A0A069QN79</accession>
<evidence type="ECO:0008006" key="3">
    <source>
        <dbReference type="Google" id="ProtNLM"/>
    </source>
</evidence>
<dbReference type="InterPro" id="IPR014942">
    <property type="entry name" value="AbiEii"/>
</dbReference>
<proteinExistence type="predicted"/>
<dbReference type="Gene3D" id="3.10.450.620">
    <property type="entry name" value="JHP933, nucleotidyltransferase-like core domain"/>
    <property type="match status" value="1"/>
</dbReference>
<dbReference type="PATRIC" id="fig|1122985.7.peg.2756"/>
<dbReference type="eggNOG" id="COG2253">
    <property type="taxonomic scope" value="Bacteria"/>
</dbReference>
<dbReference type="AlphaFoldDB" id="A0A069QN79"/>
<dbReference type="RefSeq" id="WP_018967953.1">
    <property type="nucleotide sequence ID" value="NZ_KB899219.1"/>
</dbReference>
<evidence type="ECO:0000313" key="2">
    <source>
        <dbReference type="Proteomes" id="UP000027442"/>
    </source>
</evidence>
<organism evidence="1 2">
    <name type="scientific">Hoylesella loescheii DSM 19665 = JCM 12249 = ATCC 15930</name>
    <dbReference type="NCBI Taxonomy" id="1122985"/>
    <lineage>
        <taxon>Bacteria</taxon>
        <taxon>Pseudomonadati</taxon>
        <taxon>Bacteroidota</taxon>
        <taxon>Bacteroidia</taxon>
        <taxon>Bacteroidales</taxon>
        <taxon>Prevotellaceae</taxon>
        <taxon>Hoylesella</taxon>
    </lineage>
</organism>
<protein>
    <recommendedName>
        <fullName evidence="3">Nucleotidyl transferase, PF08843 family</fullName>
    </recommendedName>
</protein>
<gene>
    <name evidence="1" type="ORF">HMPREF1991_02660</name>
</gene>
<dbReference type="HOGENOM" id="CLU_058622_1_0_10"/>